<reference evidence="7 8" key="1">
    <citation type="submission" date="2023-09" db="EMBL/GenBank/DDBJ databases">
        <authorList>
            <person name="Rey-Velasco X."/>
        </authorList>
    </citation>
    <scope>NUCLEOTIDE SEQUENCE [LARGE SCALE GENOMIC DNA]</scope>
    <source>
        <strain evidence="7 8">F390</strain>
    </source>
</reference>
<feature type="domain" description="Glycine zipper 2TM" evidence="6">
    <location>
        <begin position="124"/>
        <end position="163"/>
    </location>
</feature>
<sequence length="171" mass="19009">MDQPFASRLRIAAIAAGAPALMLCAPAAQAVPLSTPAQASAQFGAPVGAILESENVENRRDRERDRYYSRRDYRDYRNYRNDRRDRDYDGYRYSRYDEPVRRDTRVWRGRDNRYYCKKDNGTTGLLIGGAVGGVIGNEVAGRGDRTLGALLGAAGGALLGREIDRSGSRCR</sequence>
<accession>A0ABU2ZFF5</accession>
<proteinExistence type="inferred from homology"/>
<protein>
    <recommendedName>
        <fullName evidence="3">17 kDa surface antigen</fullName>
    </recommendedName>
</protein>
<gene>
    <name evidence="7" type="ORF">RM533_03945</name>
</gene>
<evidence type="ECO:0000256" key="5">
    <source>
        <dbReference type="SAM" id="SignalP"/>
    </source>
</evidence>
<name>A0ABU2ZFF5_9SPHN</name>
<dbReference type="RefSeq" id="WP_311339901.1">
    <property type="nucleotide sequence ID" value="NZ_JAVRHS010000002.1"/>
</dbReference>
<comment type="caution">
    <text evidence="7">The sequence shown here is derived from an EMBL/GenBank/DDBJ whole genome shotgun (WGS) entry which is preliminary data.</text>
</comment>
<feature type="signal peptide" evidence="5">
    <location>
        <begin position="1"/>
        <end position="30"/>
    </location>
</feature>
<evidence type="ECO:0000256" key="4">
    <source>
        <dbReference type="ARBA" id="ARBA00023288"/>
    </source>
</evidence>
<keyword evidence="4" id="KW-0449">Lipoprotein</keyword>
<dbReference type="InterPro" id="IPR008816">
    <property type="entry name" value="Gly_zipper_2TM_dom"/>
</dbReference>
<keyword evidence="5" id="KW-0732">Signal</keyword>
<dbReference type="Proteomes" id="UP001259803">
    <property type="component" value="Unassembled WGS sequence"/>
</dbReference>
<keyword evidence="8" id="KW-1185">Reference proteome</keyword>
<evidence type="ECO:0000259" key="6">
    <source>
        <dbReference type="Pfam" id="PF05433"/>
    </source>
</evidence>
<evidence type="ECO:0000256" key="1">
    <source>
        <dbReference type="ARBA" id="ARBA00004459"/>
    </source>
</evidence>
<feature type="chain" id="PRO_5045292011" description="17 kDa surface antigen" evidence="5">
    <location>
        <begin position="31"/>
        <end position="171"/>
    </location>
</feature>
<organism evidence="7 8">
    <name type="scientific">Croceicoccus esteveae</name>
    <dbReference type="NCBI Taxonomy" id="3075597"/>
    <lineage>
        <taxon>Bacteria</taxon>
        <taxon>Pseudomonadati</taxon>
        <taxon>Pseudomonadota</taxon>
        <taxon>Alphaproteobacteria</taxon>
        <taxon>Sphingomonadales</taxon>
        <taxon>Erythrobacteraceae</taxon>
        <taxon>Croceicoccus</taxon>
    </lineage>
</organism>
<comment type="similarity">
    <text evidence="2">Belongs to the rickettsiale 17 kDa surface antigen family.</text>
</comment>
<evidence type="ECO:0000256" key="3">
    <source>
        <dbReference type="ARBA" id="ARBA00015281"/>
    </source>
</evidence>
<evidence type="ECO:0000313" key="7">
    <source>
        <dbReference type="EMBL" id="MDT0575332.1"/>
    </source>
</evidence>
<dbReference type="Pfam" id="PF05433">
    <property type="entry name" value="Rick_17kDa_Anti"/>
    <property type="match status" value="1"/>
</dbReference>
<dbReference type="EMBL" id="JAVRHS010000002">
    <property type="protein sequence ID" value="MDT0575332.1"/>
    <property type="molecule type" value="Genomic_DNA"/>
</dbReference>
<comment type="subcellular location">
    <subcellularLocation>
        <location evidence="1">Cell outer membrane</location>
        <topology evidence="1">Lipid-anchor</topology>
    </subcellularLocation>
</comment>
<evidence type="ECO:0000313" key="8">
    <source>
        <dbReference type="Proteomes" id="UP001259803"/>
    </source>
</evidence>
<evidence type="ECO:0000256" key="2">
    <source>
        <dbReference type="ARBA" id="ARBA00008681"/>
    </source>
</evidence>